<protein>
    <recommendedName>
        <fullName evidence="1">Hedgehog/Intein (Hint) domain-containing protein</fullName>
    </recommendedName>
</protein>
<feature type="domain" description="Hedgehog/Intein (Hint)" evidence="1">
    <location>
        <begin position="289"/>
        <end position="437"/>
    </location>
</feature>
<proteinExistence type="predicted"/>
<dbReference type="InterPro" id="IPR036844">
    <property type="entry name" value="Hint_dom_sf"/>
</dbReference>
<accession>A0A7W4NI90</accession>
<evidence type="ECO:0000313" key="2">
    <source>
        <dbReference type="EMBL" id="MBB2158201.1"/>
    </source>
</evidence>
<reference evidence="2 3" key="1">
    <citation type="submission" date="2020-04" db="EMBL/GenBank/DDBJ databases">
        <title>Description of novel Gluconacetobacter.</title>
        <authorList>
            <person name="Sombolestani A."/>
        </authorList>
    </citation>
    <scope>NUCLEOTIDE SEQUENCE [LARGE SCALE GENOMIC DNA]</scope>
    <source>
        <strain evidence="2 3">LMG 7603</strain>
    </source>
</reference>
<comment type="caution">
    <text evidence="2">The sequence shown here is derived from an EMBL/GenBank/DDBJ whole genome shotgun (WGS) entry which is preliminary data.</text>
</comment>
<dbReference type="EMBL" id="JABEQG010000064">
    <property type="protein sequence ID" value="MBB2158201.1"/>
    <property type="molecule type" value="Genomic_DNA"/>
</dbReference>
<evidence type="ECO:0000259" key="1">
    <source>
        <dbReference type="Pfam" id="PF13403"/>
    </source>
</evidence>
<gene>
    <name evidence="2" type="ORF">HLH33_18190</name>
</gene>
<sequence length="644" mass="67207">MSTTTTYKTASGVTYTVTDTSYLGQNDYDVTITASDGTVLLDQDNINRGIDILGVIDLAASGDVITGSTDSTSLVSLASIGTYVSVPGATGNFIVGAGALAANTYYIGGTTTISGLANLVTGTTINVVGGTATLSGNSGSTLLGALNGSTVNIEYGGTFNTGAALGSLLEGATVSFGSGGGTLVINGGGTAISLLASGPLSATTIQNYDPSRDTIELQDTVAPISGYTISGDTTRTITLYGSDGTQVATYTVNLASGVNLANGTYNAVNSTQGNPLNITYTTGNTYIGVCFLADSMIRTPSGDIAVQDIRVGDEILACPDGEWRDGEQGTGERLGTVVWTGKAHATVRPGLPDDEAGYPVRILRDAIADGVPYKDMLVTPEHCLFLDGVFIPARMLVNGRSIFHDRTITAYDYYHIETERHSVIIADGMPTESYLDTGNRRSFRQDGKIVHIGAGNARSWTEDAAAPLGVTRAVVEPVFRRIEARARDAGIASAIVEPVLTDDTGLHLLTENGQAIRRARDANGYATFLIPPDVGTVRIVSRTSRPSDAIGPFLDDRRRLGVLVGGITLLDSDNMRLIDTYLADPALDGWDVQEAGPHRWTNGDAILPLGPRRPDSFGILAIQVLAGGPYTVTAEATEAVAQSA</sequence>
<dbReference type="Proteomes" id="UP000550787">
    <property type="component" value="Unassembled WGS sequence"/>
</dbReference>
<dbReference type="Gene3D" id="2.170.16.10">
    <property type="entry name" value="Hedgehog/Intein (Hint) domain"/>
    <property type="match status" value="1"/>
</dbReference>
<evidence type="ECO:0000313" key="3">
    <source>
        <dbReference type="Proteomes" id="UP000550787"/>
    </source>
</evidence>
<dbReference type="Pfam" id="PF13403">
    <property type="entry name" value="Hint_2"/>
    <property type="match status" value="1"/>
</dbReference>
<dbReference type="RefSeq" id="WP_183116605.1">
    <property type="nucleotide sequence ID" value="NZ_JABEQG010000064.1"/>
</dbReference>
<dbReference type="InterPro" id="IPR028992">
    <property type="entry name" value="Hedgehog/Intein_dom"/>
</dbReference>
<organism evidence="2 3">
    <name type="scientific">Gluconacetobacter diazotrophicus</name>
    <name type="common">Acetobacter diazotrophicus</name>
    <dbReference type="NCBI Taxonomy" id="33996"/>
    <lineage>
        <taxon>Bacteria</taxon>
        <taxon>Pseudomonadati</taxon>
        <taxon>Pseudomonadota</taxon>
        <taxon>Alphaproteobacteria</taxon>
        <taxon>Acetobacterales</taxon>
        <taxon>Acetobacteraceae</taxon>
        <taxon>Gluconacetobacter</taxon>
    </lineage>
</organism>
<dbReference type="AlphaFoldDB" id="A0A7W4NI90"/>
<dbReference type="SUPFAM" id="SSF51294">
    <property type="entry name" value="Hedgehog/intein (Hint) domain"/>
    <property type="match status" value="1"/>
</dbReference>
<name>A0A7W4NI90_GLUDI</name>